<dbReference type="PANTHER" id="PTHR18916">
    <property type="entry name" value="DYNACTIN 1-RELATED MICROTUBULE-BINDING"/>
    <property type="match status" value="1"/>
</dbReference>
<feature type="domain" description="CAP-Gly" evidence="2">
    <location>
        <begin position="127"/>
        <end position="169"/>
    </location>
</feature>
<dbReference type="Proteomes" id="UP000614601">
    <property type="component" value="Unassembled WGS sequence"/>
</dbReference>
<proteinExistence type="predicted"/>
<protein>
    <recommendedName>
        <fullName evidence="2">CAP-Gly domain-containing protein</fullName>
    </recommendedName>
</protein>
<feature type="coiled-coil region" evidence="1">
    <location>
        <begin position="252"/>
        <end position="314"/>
    </location>
</feature>
<keyword evidence="4" id="KW-1185">Reference proteome</keyword>
<evidence type="ECO:0000259" key="2">
    <source>
        <dbReference type="PROSITE" id="PS50245"/>
    </source>
</evidence>
<evidence type="ECO:0000256" key="1">
    <source>
        <dbReference type="SAM" id="Coils"/>
    </source>
</evidence>
<dbReference type="InterPro" id="IPR000938">
    <property type="entry name" value="CAP-Gly_domain"/>
</dbReference>
<dbReference type="Proteomes" id="UP000783686">
    <property type="component" value="Unassembled WGS sequence"/>
</dbReference>
<organism evidence="3 4">
    <name type="scientific">Bursaphelenchus okinawaensis</name>
    <dbReference type="NCBI Taxonomy" id="465554"/>
    <lineage>
        <taxon>Eukaryota</taxon>
        <taxon>Metazoa</taxon>
        <taxon>Ecdysozoa</taxon>
        <taxon>Nematoda</taxon>
        <taxon>Chromadorea</taxon>
        <taxon>Rhabditida</taxon>
        <taxon>Tylenchina</taxon>
        <taxon>Tylenchomorpha</taxon>
        <taxon>Aphelenchoidea</taxon>
        <taxon>Aphelenchoididae</taxon>
        <taxon>Bursaphelenchus</taxon>
    </lineage>
</organism>
<feature type="domain" description="CAP-Gly" evidence="2">
    <location>
        <begin position="35"/>
        <end position="77"/>
    </location>
</feature>
<dbReference type="PROSITE" id="PS50245">
    <property type="entry name" value="CAP_GLY_2"/>
    <property type="match status" value="2"/>
</dbReference>
<dbReference type="InterPro" id="IPR036859">
    <property type="entry name" value="CAP-Gly_dom_sf"/>
</dbReference>
<dbReference type="Gene3D" id="2.30.30.190">
    <property type="entry name" value="CAP Gly-rich-like domain"/>
    <property type="match status" value="2"/>
</dbReference>
<evidence type="ECO:0000313" key="4">
    <source>
        <dbReference type="Proteomes" id="UP000614601"/>
    </source>
</evidence>
<keyword evidence="1" id="KW-0175">Coiled coil</keyword>
<comment type="caution">
    <text evidence="3">The sequence shown here is derived from an EMBL/GenBank/DDBJ whole genome shotgun (WGS) entry which is preliminary data.</text>
</comment>
<dbReference type="SMART" id="SM01052">
    <property type="entry name" value="CAP_GLY"/>
    <property type="match status" value="2"/>
</dbReference>
<name>A0A811KHH8_9BILA</name>
<dbReference type="EMBL" id="CAJFCW020000003">
    <property type="protein sequence ID" value="CAG9103279.1"/>
    <property type="molecule type" value="Genomic_DNA"/>
</dbReference>
<accession>A0A811KHH8</accession>
<dbReference type="OrthoDB" id="2130750at2759"/>
<gene>
    <name evidence="3" type="ORF">BOKJ2_LOCUS5773</name>
</gene>
<dbReference type="SUPFAM" id="SSF74924">
    <property type="entry name" value="Cap-Gly domain"/>
    <property type="match status" value="2"/>
</dbReference>
<reference evidence="3" key="1">
    <citation type="submission" date="2020-09" db="EMBL/GenBank/DDBJ databases">
        <authorList>
            <person name="Kikuchi T."/>
        </authorList>
    </citation>
    <scope>NUCLEOTIDE SEQUENCE</scope>
    <source>
        <strain evidence="3">SH1</strain>
    </source>
</reference>
<dbReference type="EMBL" id="CAJFDH010000003">
    <property type="protein sequence ID" value="CAD5214798.1"/>
    <property type="molecule type" value="Genomic_DNA"/>
</dbReference>
<dbReference type="Pfam" id="PF01302">
    <property type="entry name" value="CAP_GLY"/>
    <property type="match status" value="2"/>
</dbReference>
<sequence>MSAIDDDEVTPINVNDECVYYGHAMCASCIVRYVGPIEGKTGIYYGVQFDQALGMNNGSVDGKSYFECPSMHGLFVKNYRLLKVRDTPPPRGGIWSKLLKNLDVGDKVIVEGSRVGTVMTIFRWSANDRQVNKPIMVGVLLDRKRGDCDGTYAGVRHFLCEYGFGVFVENFEVRLHESSRPKTGTVGTLSRQPSCRSINSVATERRPGSCIAPPSRVAFRSPGSTIGAFSPASMRMRVNGGPRPSVSTQRQNSFTKLEMDSLRNVIDDLSKENKSLEQDQRDVTLKAEQSQAQVERLEAQIQDLRMELDAMGFERDEFKSVLQSLGVLREDLGDVNTNGTQAKPTVLTRVSKVIALLLFRLSILDPAAQAELTNACDAFIGVPPATNVGTSLNTMAALSQALDLAEGSLNTLNKTQNSL</sequence>
<evidence type="ECO:0000313" key="3">
    <source>
        <dbReference type="EMBL" id="CAD5214798.1"/>
    </source>
</evidence>
<dbReference type="AlphaFoldDB" id="A0A811KHH8"/>